<feature type="domain" description="C2H2-type" evidence="4">
    <location>
        <begin position="3458"/>
        <end position="3485"/>
    </location>
</feature>
<feature type="compositionally biased region" description="Polar residues" evidence="3">
    <location>
        <begin position="3339"/>
        <end position="3365"/>
    </location>
</feature>
<feature type="compositionally biased region" description="Basic residues" evidence="3">
    <location>
        <begin position="110"/>
        <end position="119"/>
    </location>
</feature>
<sequence>MTGETQHAFAIKESDTGSNEQDKGLLLDHFSEKAKTESVENYKSESLVLLANSGGKFVTKEKEYPQREAVIRPQQTGKIDFKSLQNRPKFPSNDQTWSNSKTSPQSPTGKKTRDKGKKSVKSERSNPQQLYRLGLTNCRSNPTIGIAYPQQKVTPPKKLEVSRGPISGSYSFHVPNIPERPEAELQQQELSYTRCFQESSSSFTSTNYTSQASSAAASVPVSHHPANTQHLGLLQGGTAPPGGQLHPAEFSGTSSWQPPEKTFNGANYGGTSHKLRVFTEGNKTNTSFVPMPFQYEYPSLPESAADSFPCDQTAHPVHYIDISVSNTQMSQNPFVHSAEDRQKDAQISRQFDLEQPEGRLSYPQPLPPPQQAQYLQSQHGTQPSLHCYKGRIEHSDSEALISSSSQLEQTNSNLTDNSTTFRDNPGVALVSVKSLCPSKDTNPRQLAEENSHRVRNIAHDHDSQMHSASKSCSSSLNNTIHIGSAPMLCGANKTISRLSQTWGGDKKVFSSLDQNSAAFHSNLSDKSQFQCQSAIDQKQQGHKNRRLPWQPIHLTSAMPNQNRIELSRQLSNQKVTFLTAASEWQDANEPNRSLSLNSPDSFHGKGSSENFTDQQDSIKQNCNPTPVFPFDSGAEAITSQVCDARGKPLYFGQKQPLPRAMPRPSHTLLQVPPVGLSPCDSPLPSPMQNAPSSSTCSSLSPASTSPVISSEDNHLTTTGPLPQFYHQHQGKMLTPSDHLNSDLQHFHSNISRTAVNPSERAKEDTLSNLHNMKYKANIDSGKNCMHSIAGEQQPPPSYSAHQLLATSLVTNLDQLDVLLTCKQCDQNFSNLSSFLDHKQYCHTLIQKNEFKNEPNDPRKFQNDSAKSTMSGTTSSLSRYPSDMHLSLLGLNKNGELMSDNEIKGESKDDPSKLNLFAVTNSLPVSLPDLEMDDAKLDSLITEALNGLGYQSDNAEIDSSFIDAFADDEPMTAKVTGSMQMVKSKDCVMFDSKSKHVDSTEEKSQTQGRYLYDSDRESLNKTKKRASMLEKTLQDIEQEENTNIKEAIPHYKARGSSSEMSIEKFKIRKEEDNSGDKGREEDKKNSRLLVSSRFTERTKVKSFQESYSSITSAIPQSSCSTRHSVSQKTGVKYSKKRKAGGGTWSKELIHKIVQQKNKLHAKGTKNQQFSLVMEKISPVAQNPKFEEYDYVSDSDEDYGPLKIVHQGRLGHSRHYKYTYSKEYKSSEQRNKANSIPWNCESKESLEVKVAENISPTTTKQIATCRVRRRRSSRSSTSSEHSTPTSISCESVYSPKNTDRTDSDSEKGLAMKKISSSNVVLMDYFVHDVYETSTVETCKEPSKSSQLFSRNTKRYGSTKFLLSANINSCRIGMESTSELSDTSTVSKSLTRYNSTGVSSQEKEQQCNVNALSIARSAEQCSSSRLDDTKFNEPFKLTINDSPGAHPELLPIEGTPDTNSTNSVAISGRSKNGILEREELEYKESVGTISNSYKDLLSSAETPPIPVNNHMSSFDHHVDHKSTMICISPVDEVHQCPSDLQDPVVPKEMAMPDLIEADQGLIKSPLPFDTSSLFADLTVTGFDSSLYTDIPMSNDSFNAFGPRNDKKELFESTFSPKDWGVMTDATPALRAENPQFKDLSEKATFKKNDSCHLDLNLPDKILDYSSNPNSNISEDELEIKKIVTELENKLQSAKENGSLLNASQVSRQPGLSQTSALHLDNEADNEQSATQVTKTAASTKMETANTLTDSNLIDKYVETDSSWSSSFTFGLLAEHQSIHTSVHDHSTIEPSCVKKHAKSGSAADSGNLQSKLKHITEDSDAINKSFTDKSEADNEMYDDNLMKCLEVISDTVLKKPGLTAGLEETKLSQFLNPEQPCDNDTAAEDHSEAQPTQTQTFEIQRSQKSELALFPNDNTSDCPLVDESVILPKPRETKAGSKTFELGSNESKDMAVEQNLTGSDDSQIKINSFNVSESQENVIEEKTRNDRITKPVVVEGLQLQEDSTGALRERDSTSQQQQFLQSSTMENNEEKPILHTSPMMLLVRLPDADQCEEEKYPEIPHYKKSKAETTDNLDCSLVSSGFDTLSGGSTESVLVACHLLETGSTDKLKQAAAHGEPCKFPPSIPEFPVKGITDCQPPVSDIELTDHEQPISTIAEHNLVKNPLGVSDFENTCKPEVVPEYGDIPKQVLADLITSPLHAACTNITLENDESCISHGNSTTSRFSARNPVLHSVGETGDKCNSQRLWNHFEALSPISKDFDVSASEMEMCSSAQPPISGMSDLLAGLPHVDLGMGENKTSEFGACIPSDLPLISTYEQSDCLIVRKETLETDMPNEQPQYQLKQTSLDFKEMSELSQHLEQCSTVSSCALTENMESQTVRKKSNKDSSDHWELSLNLPLTYSSSLNPVSPLQGDKDSVDFPAVTRTVGGLCSLDTSMQNKCKSKCMCTTASCQQCKKSCSPSINNEMLELTSTDVDLCQPCLETIAYMDLHSSLLKKAEVENVNLDSPLSESGVSATGQMASDDQGTLEPILVCVEETAGRSKQSTSPMAKGSQCEMNQNETKAHSQDSGNKFTYSKKNSKQGTILCEICSACFRTIPGLKRHKATKHATKSNGNTVLEKMTLNPSKGVISTKQLETGHTGELSCLDYQDSLNVKPLENCNMLPSVGILSTNRVSVEENNSNFGGTESEEVHLPTAESKETQSAPHAMGKLSKGSEILKNRRTDNNSSFTSKDKVNPDQFNDELLNILKTDILQAITSNFPTAPQGLRRKQPEDQENLNQADDIEMSIPGSLTFKLTSDAKEIDAACSGNSNLYKECVALTQNETVSEWERSAGPKEMNNTESNKISITSEKPKNIFSNIKDVCEQKLICSEKGTGTETIGEGPVEIKCEKSTCLTDEADNHSLCFKNPSTNTPQPSFGLEALLDDERTFSQLFPRDEAIIRKKCTRVYGKKNKKQKINPNLPLVEAHPDSNMALGNEKQLSESDSNQALLQLGDSCKYETISMDHAIMLDMCHKSTLKNDFEKTVYSAENLEDHNSRDVENSEGLGVADFPSLDNIKNCKVGQDWTESKTDIVSGSLSSDTQMAFKSEDSVTNCPSQFTDSSGTLSNDIQDSSSLFPSIDLQNLNSTFQLPELPLCDSSNNLPLVMPISNDIIDDSHSMKSTKKPTERRGRKRNEGALKLRDKQYKCKVCFTWFLTLGELNFHKLSHNPSPPPTCYMCVQRKFSSREQLRDHLREKHAKNKAGIWTCGMCLKEISDVWMYNEHLREHATQFARKGQTQNSILGLPGCFMQEAAVKSFITSIMQHRPNRASKGEKGKGSSKDGGKTINLEQKPNTKEGDETAGPTNSSGKQSTSSPLKAQQKAEASQKNVEMHPNCKDPSRDCHHCGKQFPKPFKLQRHLVVHSLQKIFLCHKCPIFYQEAKELKDHLRNEHEEVEEPDSKHTTLYTCELCADVMHVIKKSFICSTCNYTFSKKEQFDRHMEKHLTEGNHIFRFRGGVRPSKPLSSYAKNGEFDLPPSKKRKMKDTLLETSSDSNLESISSLQFMQGGETQVLKPSLIPPSHLATGDSSSGHKDTSIKKEDTVEDFSEMMSTFDRSQHFMVPKSGCFSPSVPKSQTTGTSSTLETCDTGEESPTKDINLKDATCSQSEKQVTMLAVKDCSATKGESVTNSTEKKPTAGDNPSVSKINLFEVNVTHSVEDVTSTKRMESVNTIIVFNATNSPDDSVTAVEKVSSAQCTKEVLIDECASPTSEVKNLVKDGPPTDTKQRSVAERMVVENLRQPSDNKQKNENNPTAATGSSIGQEGDIPVKENSLPKQAEITKQSPDSSPKRTTESLTSNIKQKKRKDPKTFLSCKGSTPVTRENLDMDFRNIKKVRLQSPSKGEGMTGYKKADAAADYPMLSSVKDDVTNNKILLKHKTGLLNSQTKKTPFSSYPLKKAENTRQVNGDHKGKKSAPVRPLPPSRTSVSSVNSSLSKCKSQCGMRSMESQSYRTAESQSHLLSQLFGQKLTSFKIPLRKDTSESLN</sequence>
<feature type="compositionally biased region" description="Basic and acidic residues" evidence="3">
    <location>
        <begin position="1295"/>
        <end position="1307"/>
    </location>
</feature>
<dbReference type="PROSITE" id="PS00028">
    <property type="entry name" value="ZINC_FINGER_C2H2_1"/>
    <property type="match status" value="7"/>
</dbReference>
<feature type="compositionally biased region" description="Low complexity" evidence="3">
    <location>
        <begin position="691"/>
        <end position="710"/>
    </location>
</feature>
<feature type="region of interest" description="Disordered" evidence="3">
    <location>
        <begin position="2675"/>
        <end position="2732"/>
    </location>
</feature>
<dbReference type="InterPro" id="IPR036236">
    <property type="entry name" value="Znf_C2H2_sf"/>
</dbReference>
<reference evidence="5" key="1">
    <citation type="submission" date="2025-08" db="UniProtKB">
        <authorList>
            <consortium name="Ensembl"/>
        </authorList>
    </citation>
    <scope>IDENTIFICATION</scope>
</reference>
<feature type="region of interest" description="Disordered" evidence="3">
    <location>
        <begin position="398"/>
        <end position="422"/>
    </location>
</feature>
<dbReference type="CTD" id="84627"/>
<dbReference type="GeneID" id="111846802"/>
<feature type="region of interest" description="Disordered" evidence="3">
    <location>
        <begin position="3773"/>
        <end position="3853"/>
    </location>
</feature>
<feature type="compositionally biased region" description="Polar residues" evidence="3">
    <location>
        <begin position="607"/>
        <end position="616"/>
    </location>
</feature>
<dbReference type="KEGG" id="pki:111846802"/>
<feature type="region of interest" description="Disordered" evidence="3">
    <location>
        <begin position="61"/>
        <end position="134"/>
    </location>
</feature>
<feature type="compositionally biased region" description="Polar residues" evidence="3">
    <location>
        <begin position="862"/>
        <end position="876"/>
    </location>
</feature>
<feature type="compositionally biased region" description="Polar residues" evidence="3">
    <location>
        <begin position="3607"/>
        <end position="3621"/>
    </location>
</feature>
<dbReference type="InterPro" id="IPR039270">
    <property type="entry name" value="ZNF469"/>
</dbReference>
<keyword evidence="1" id="KW-0862">Zinc</keyword>
<feature type="region of interest" description="Disordered" evidence="3">
    <location>
        <begin position="1999"/>
        <end position="2025"/>
    </location>
</feature>
<dbReference type="GO" id="GO:0008270">
    <property type="term" value="F:zinc ion binding"/>
    <property type="evidence" value="ECO:0007669"/>
    <property type="project" value="UniProtKB-KW"/>
</dbReference>
<feature type="region of interest" description="Disordered" evidence="3">
    <location>
        <begin position="3920"/>
        <end position="3992"/>
    </location>
</feature>
<feature type="region of interest" description="Disordered" evidence="3">
    <location>
        <begin position="1111"/>
        <end position="1137"/>
    </location>
</feature>
<keyword evidence="6" id="KW-1185">Reference proteome</keyword>
<feature type="compositionally biased region" description="Basic and acidic residues" evidence="3">
    <location>
        <begin position="2685"/>
        <end position="2696"/>
    </location>
</feature>
<dbReference type="PROSITE" id="PS50157">
    <property type="entry name" value="ZINC_FINGER_C2H2_2"/>
    <property type="match status" value="4"/>
</dbReference>
<feature type="region of interest" description="Disordered" evidence="3">
    <location>
        <begin position="1262"/>
        <end position="1307"/>
    </location>
</feature>
<feature type="compositionally biased region" description="Polar residues" evidence="3">
    <location>
        <begin position="3981"/>
        <end position="3992"/>
    </location>
</feature>
<evidence type="ECO:0000256" key="3">
    <source>
        <dbReference type="SAM" id="MobiDB-lite"/>
    </source>
</evidence>
<feature type="compositionally biased region" description="Polar residues" evidence="3">
    <location>
        <begin position="3785"/>
        <end position="3797"/>
    </location>
</feature>
<dbReference type="RefSeq" id="XP_072554444.1">
    <property type="nucleotide sequence ID" value="XM_072698343.1"/>
</dbReference>
<feature type="region of interest" description="Disordered" evidence="3">
    <location>
        <begin position="851"/>
        <end position="876"/>
    </location>
</feature>
<dbReference type="SUPFAM" id="SSF57667">
    <property type="entry name" value="beta-beta-alpha zinc fingers"/>
    <property type="match status" value="1"/>
</dbReference>
<feature type="region of interest" description="Disordered" evidence="3">
    <location>
        <begin position="2535"/>
        <end position="2571"/>
    </location>
</feature>
<dbReference type="Gene3D" id="3.30.160.60">
    <property type="entry name" value="Classic Zinc Finger"/>
    <property type="match status" value="2"/>
</dbReference>
<feature type="region of interest" description="Disordered" evidence="3">
    <location>
        <begin position="2758"/>
        <end position="2780"/>
    </location>
</feature>
<feature type="region of interest" description="Disordered" evidence="3">
    <location>
        <begin position="686"/>
        <end position="713"/>
    </location>
</feature>
<feature type="region of interest" description="Disordered" evidence="3">
    <location>
        <begin position="1719"/>
        <end position="1738"/>
    </location>
</feature>
<dbReference type="InterPro" id="IPR013087">
    <property type="entry name" value="Znf_C2H2_type"/>
</dbReference>
<dbReference type="RefSeq" id="XP_023673161.1">
    <property type="nucleotide sequence ID" value="XM_023817393.2"/>
</dbReference>
<name>A0A3B3SYB9_9TELE</name>
<feature type="compositionally biased region" description="Basic and acidic residues" evidence="3">
    <location>
        <begin position="10"/>
        <end position="25"/>
    </location>
</feature>
<dbReference type="GeneTree" id="ENSGT00530000065415"/>
<feature type="region of interest" description="Disordered" evidence="3">
    <location>
        <begin position="1039"/>
        <end position="1084"/>
    </location>
</feature>
<keyword evidence="2" id="KW-0175">Coiled coil</keyword>
<evidence type="ECO:0000313" key="5">
    <source>
        <dbReference type="Ensembl" id="ENSPKIP00000035762.1"/>
    </source>
</evidence>
<feature type="compositionally biased region" description="Low complexity" evidence="3">
    <location>
        <begin position="3958"/>
        <end position="3974"/>
    </location>
</feature>
<feature type="compositionally biased region" description="Low complexity" evidence="3">
    <location>
        <begin position="2010"/>
        <end position="2021"/>
    </location>
</feature>
<feature type="compositionally biased region" description="Polar residues" evidence="3">
    <location>
        <begin position="1111"/>
        <end position="1128"/>
    </location>
</feature>
<feature type="region of interest" description="Disordered" evidence="3">
    <location>
        <begin position="3152"/>
        <end position="3174"/>
    </location>
</feature>
<feature type="region of interest" description="Disordered" evidence="3">
    <location>
        <begin position="357"/>
        <end position="384"/>
    </location>
</feature>
<feature type="region of interest" description="Disordered" evidence="3">
    <location>
        <begin position="3550"/>
        <end position="3574"/>
    </location>
</feature>
<feature type="region of interest" description="Disordered" evidence="3">
    <location>
        <begin position="1"/>
        <end position="25"/>
    </location>
</feature>
<feature type="compositionally biased region" description="Polar residues" evidence="3">
    <location>
        <begin position="1723"/>
        <end position="1738"/>
    </location>
</feature>
<dbReference type="SMART" id="SM00355">
    <property type="entry name" value="ZnF_C2H2"/>
    <property type="match status" value="8"/>
</dbReference>
<feature type="domain" description="C2H2-type" evidence="4">
    <location>
        <begin position="3182"/>
        <end position="3209"/>
    </location>
</feature>
<reference evidence="5" key="2">
    <citation type="submission" date="2025-09" db="UniProtKB">
        <authorList>
            <consortium name="Ensembl"/>
        </authorList>
    </citation>
    <scope>IDENTIFICATION</scope>
</reference>
<feature type="region of interest" description="Disordered" evidence="3">
    <location>
        <begin position="3604"/>
        <end position="3630"/>
    </location>
</feature>
<dbReference type="RefSeq" id="XP_023673160.1">
    <property type="nucleotide sequence ID" value="XM_023817392.2"/>
</dbReference>
<protein>
    <submittedName>
        <fullName evidence="5">Zinc finger protein 469</fullName>
    </submittedName>
</protein>
<feature type="compositionally biased region" description="Polar residues" evidence="3">
    <location>
        <begin position="588"/>
        <end position="600"/>
    </location>
</feature>
<feature type="compositionally biased region" description="Polar residues" evidence="3">
    <location>
        <begin position="2551"/>
        <end position="2571"/>
    </location>
</feature>
<feature type="domain" description="C2H2-type" evidence="4">
    <location>
        <begin position="819"/>
        <end position="847"/>
    </location>
</feature>
<dbReference type="OrthoDB" id="9897853at2759"/>
<evidence type="ECO:0000256" key="1">
    <source>
        <dbReference type="PROSITE-ProRule" id="PRU00042"/>
    </source>
</evidence>
<keyword evidence="1" id="KW-0863">Zinc-finger</keyword>
<feature type="domain" description="C2H2-type" evidence="4">
    <location>
        <begin position="3377"/>
        <end position="3404"/>
    </location>
</feature>
<feature type="coiled-coil region" evidence="2">
    <location>
        <begin position="1673"/>
        <end position="1700"/>
    </location>
</feature>
<feature type="compositionally biased region" description="Basic and acidic residues" evidence="3">
    <location>
        <begin position="61"/>
        <end position="70"/>
    </location>
</feature>
<dbReference type="RefSeq" id="XP_023673162.1">
    <property type="nucleotide sequence ID" value="XM_023817394.2"/>
</dbReference>
<feature type="compositionally biased region" description="Basic and acidic residues" evidence="3">
    <location>
        <begin position="3932"/>
        <end position="3944"/>
    </location>
</feature>
<accession>A0A3B3SYB9</accession>
<feature type="region of interest" description="Disordered" evidence="3">
    <location>
        <begin position="582"/>
        <end position="616"/>
    </location>
</feature>
<feature type="region of interest" description="Disordered" evidence="3">
    <location>
        <begin position="3657"/>
        <end position="3677"/>
    </location>
</feature>
<feature type="region of interest" description="Disordered" evidence="3">
    <location>
        <begin position="3499"/>
        <end position="3518"/>
    </location>
</feature>
<feature type="compositionally biased region" description="Basic and acidic residues" evidence="3">
    <location>
        <begin position="851"/>
        <end position="861"/>
    </location>
</feature>
<organism evidence="5 6">
    <name type="scientific">Paramormyrops kingsleyae</name>
    <dbReference type="NCBI Taxonomy" id="1676925"/>
    <lineage>
        <taxon>Eukaryota</taxon>
        <taxon>Metazoa</taxon>
        <taxon>Chordata</taxon>
        <taxon>Craniata</taxon>
        <taxon>Vertebrata</taxon>
        <taxon>Euteleostomi</taxon>
        <taxon>Actinopterygii</taxon>
        <taxon>Neopterygii</taxon>
        <taxon>Teleostei</taxon>
        <taxon>Osteoglossocephala</taxon>
        <taxon>Osteoglossomorpha</taxon>
        <taxon>Osteoglossiformes</taxon>
        <taxon>Mormyridae</taxon>
        <taxon>Paramormyrops</taxon>
    </lineage>
</organism>
<dbReference type="RefSeq" id="XP_072554446.1">
    <property type="nucleotide sequence ID" value="XM_072698345.1"/>
</dbReference>
<keyword evidence="1" id="KW-0479">Metal-binding</keyword>
<feature type="compositionally biased region" description="Polar residues" evidence="3">
    <location>
        <begin position="92"/>
        <end position="109"/>
    </location>
</feature>
<dbReference type="PANTHER" id="PTHR21465:SF2">
    <property type="entry name" value="ZINC FINGER PROTEIN 469"/>
    <property type="match status" value="1"/>
</dbReference>
<dbReference type="Proteomes" id="UP000261540">
    <property type="component" value="Unplaced"/>
</dbReference>
<feature type="compositionally biased region" description="Low complexity" evidence="3">
    <location>
        <begin position="1272"/>
        <end position="1286"/>
    </location>
</feature>
<dbReference type="Ensembl" id="ENSPKIT00000016699.1">
    <property type="protein sequence ID" value="ENSPKIP00000035762.1"/>
    <property type="gene ID" value="ENSPKIG00000014591.1"/>
</dbReference>
<feature type="region of interest" description="Disordered" evidence="3">
    <location>
        <begin position="3301"/>
        <end position="3372"/>
    </location>
</feature>
<feature type="compositionally biased region" description="Basic and acidic residues" evidence="3">
    <location>
        <begin position="3307"/>
        <end position="3320"/>
    </location>
</feature>
<evidence type="ECO:0000313" key="6">
    <source>
        <dbReference type="Proteomes" id="UP000261540"/>
    </source>
</evidence>
<feature type="compositionally biased region" description="Basic and acidic residues" evidence="3">
    <location>
        <begin position="1060"/>
        <end position="1084"/>
    </location>
</feature>
<dbReference type="PANTHER" id="PTHR21465">
    <property type="entry name" value="ZINC FINGER PROTEIN 469"/>
    <property type="match status" value="1"/>
</dbReference>
<proteinExistence type="predicted"/>
<feature type="compositionally biased region" description="Polar residues" evidence="3">
    <location>
        <begin position="400"/>
        <end position="422"/>
    </location>
</feature>
<evidence type="ECO:0000259" key="4">
    <source>
        <dbReference type="PROSITE" id="PS50157"/>
    </source>
</evidence>
<dbReference type="RefSeq" id="XP_072554445.1">
    <property type="nucleotide sequence ID" value="XM_072698344.1"/>
</dbReference>
<evidence type="ECO:0000256" key="2">
    <source>
        <dbReference type="SAM" id="Coils"/>
    </source>
</evidence>
<feature type="region of interest" description="Disordered" evidence="3">
    <location>
        <begin position="1868"/>
        <end position="1892"/>
    </location>
</feature>
<dbReference type="STRING" id="1676925.ENSPKIP00000035762"/>